<organism evidence="13">
    <name type="scientific">marine metagenome</name>
    <dbReference type="NCBI Taxonomy" id="408172"/>
    <lineage>
        <taxon>unclassified sequences</taxon>
        <taxon>metagenomes</taxon>
        <taxon>ecological metagenomes</taxon>
    </lineage>
</organism>
<dbReference type="GO" id="GO:0009425">
    <property type="term" value="C:bacterial-type flagellum basal body"/>
    <property type="evidence" value="ECO:0007669"/>
    <property type="project" value="UniProtKB-SubCell"/>
</dbReference>
<evidence type="ECO:0000313" key="13">
    <source>
        <dbReference type="EMBL" id="SVC10312.1"/>
    </source>
</evidence>
<keyword evidence="8" id="KW-0472">Membrane</keyword>
<evidence type="ECO:0000256" key="4">
    <source>
        <dbReference type="ARBA" id="ARBA00021870"/>
    </source>
</evidence>
<dbReference type="InterPro" id="IPR011002">
    <property type="entry name" value="FliG_a-hlx"/>
</dbReference>
<evidence type="ECO:0000256" key="1">
    <source>
        <dbReference type="ARBA" id="ARBA00004117"/>
    </source>
</evidence>
<protein>
    <recommendedName>
        <fullName evidence="4">Flagellar motor switch protein FliG</fullName>
    </recommendedName>
</protein>
<evidence type="ECO:0000256" key="6">
    <source>
        <dbReference type="ARBA" id="ARBA00022500"/>
    </source>
</evidence>
<dbReference type="GO" id="GO:0071973">
    <property type="term" value="P:bacterial-type flagellum-dependent cell motility"/>
    <property type="evidence" value="ECO:0007669"/>
    <property type="project" value="InterPro"/>
</dbReference>
<feature type="domain" description="Flagellar motor switch protein FliG middle" evidence="11">
    <location>
        <begin position="118"/>
        <end position="191"/>
    </location>
</feature>
<dbReference type="Pfam" id="PF14842">
    <property type="entry name" value="FliG_N"/>
    <property type="match status" value="1"/>
</dbReference>
<reference evidence="13" key="1">
    <citation type="submission" date="2018-05" db="EMBL/GenBank/DDBJ databases">
        <authorList>
            <person name="Lanie J.A."/>
            <person name="Ng W.-L."/>
            <person name="Kazmierczak K.M."/>
            <person name="Andrzejewski T.M."/>
            <person name="Davidsen T.M."/>
            <person name="Wayne K.J."/>
            <person name="Tettelin H."/>
            <person name="Glass J.I."/>
            <person name="Rusch D."/>
            <person name="Podicherti R."/>
            <person name="Tsui H.-C.T."/>
            <person name="Winkler M.E."/>
        </authorList>
    </citation>
    <scope>NUCLEOTIDE SEQUENCE</scope>
</reference>
<feature type="domain" description="Flagellar motor switch protein FliG C-terminal" evidence="10">
    <location>
        <begin position="221"/>
        <end position="309"/>
    </location>
</feature>
<evidence type="ECO:0000256" key="8">
    <source>
        <dbReference type="ARBA" id="ARBA00023136"/>
    </source>
</evidence>
<evidence type="ECO:0000259" key="10">
    <source>
        <dbReference type="Pfam" id="PF01706"/>
    </source>
</evidence>
<keyword evidence="5" id="KW-1003">Cell membrane</keyword>
<dbReference type="Pfam" id="PF14841">
    <property type="entry name" value="FliG_M"/>
    <property type="match status" value="1"/>
</dbReference>
<dbReference type="PANTHER" id="PTHR30534">
    <property type="entry name" value="FLAGELLAR MOTOR SWITCH PROTEIN FLIG"/>
    <property type="match status" value="1"/>
</dbReference>
<gene>
    <name evidence="13" type="ORF">METZ01_LOCUS263166</name>
</gene>
<dbReference type="EMBL" id="UINC01073717">
    <property type="protein sequence ID" value="SVC10312.1"/>
    <property type="molecule type" value="Genomic_DNA"/>
</dbReference>
<comment type="subcellular location">
    <subcellularLocation>
        <location evidence="1">Bacterial flagellum basal body</location>
    </subcellularLocation>
    <subcellularLocation>
        <location evidence="2">Cell membrane</location>
        <topology evidence="2">Peripheral membrane protein</topology>
        <orientation evidence="2">Cytoplasmic side</orientation>
    </subcellularLocation>
</comment>
<evidence type="ECO:0000259" key="12">
    <source>
        <dbReference type="Pfam" id="PF14842"/>
    </source>
</evidence>
<accession>A0A382JG41</accession>
<sequence>MAKNIPGPEKAAILLMSIGEENAAKVMANMDEREIQAIGNYMSALGDIDQETMDQVTKDFYMATRTGLGVSGVSGIDFLRSALMKALDPATATEILNNISTPGEDLSGGLETLRMLEPKSVAAFLVNEHPQTAAIVLAHLDPPVASAVIAELPEEKRMPILHRFSTLERVSPNVIRELDQALQGELRSTGAMSGNRLGGVESAAQIIGSMDREMETEILTSLDEVDAELAETIRNLRFVFEDILKIDDTGLQLIMKEMDQADLTVALKTASDELKEKIFFNMSERASDMLKDDLEAMPPTKLTDVEKAQ</sequence>
<dbReference type="Pfam" id="PF01706">
    <property type="entry name" value="FliG_C"/>
    <property type="match status" value="1"/>
</dbReference>
<dbReference type="AlphaFoldDB" id="A0A382JG41"/>
<evidence type="ECO:0000259" key="11">
    <source>
        <dbReference type="Pfam" id="PF14841"/>
    </source>
</evidence>
<proteinExistence type="inferred from homology"/>
<dbReference type="PIRSF" id="PIRSF003161">
    <property type="entry name" value="FliG"/>
    <property type="match status" value="1"/>
</dbReference>
<dbReference type="InterPro" id="IPR023087">
    <property type="entry name" value="Flg_Motor_Flig_C"/>
</dbReference>
<dbReference type="SUPFAM" id="SSF48029">
    <property type="entry name" value="FliG"/>
    <property type="match status" value="2"/>
</dbReference>
<dbReference type="GO" id="GO:0006935">
    <property type="term" value="P:chemotaxis"/>
    <property type="evidence" value="ECO:0007669"/>
    <property type="project" value="UniProtKB-KW"/>
</dbReference>
<dbReference type="GO" id="GO:0005886">
    <property type="term" value="C:plasma membrane"/>
    <property type="evidence" value="ECO:0007669"/>
    <property type="project" value="UniProtKB-SubCell"/>
</dbReference>
<dbReference type="InterPro" id="IPR000090">
    <property type="entry name" value="Flg_Motor_Flig"/>
</dbReference>
<evidence type="ECO:0000256" key="9">
    <source>
        <dbReference type="ARBA" id="ARBA00023143"/>
    </source>
</evidence>
<evidence type="ECO:0000256" key="2">
    <source>
        <dbReference type="ARBA" id="ARBA00004413"/>
    </source>
</evidence>
<evidence type="ECO:0000256" key="3">
    <source>
        <dbReference type="ARBA" id="ARBA00010299"/>
    </source>
</evidence>
<comment type="similarity">
    <text evidence="3">Belongs to the FliG family.</text>
</comment>
<evidence type="ECO:0000256" key="5">
    <source>
        <dbReference type="ARBA" id="ARBA00022475"/>
    </source>
</evidence>
<dbReference type="GO" id="GO:0003774">
    <property type="term" value="F:cytoskeletal motor activity"/>
    <property type="evidence" value="ECO:0007669"/>
    <property type="project" value="InterPro"/>
</dbReference>
<keyword evidence="9" id="KW-0975">Bacterial flagellum</keyword>
<dbReference type="PANTHER" id="PTHR30534:SF0">
    <property type="entry name" value="FLAGELLAR MOTOR SWITCH PROTEIN FLIG"/>
    <property type="match status" value="1"/>
</dbReference>
<keyword evidence="7" id="KW-0283">Flagellar rotation</keyword>
<feature type="non-terminal residue" evidence="13">
    <location>
        <position position="309"/>
    </location>
</feature>
<dbReference type="Gene3D" id="1.10.220.30">
    <property type="match status" value="3"/>
</dbReference>
<dbReference type="NCBIfam" id="TIGR00207">
    <property type="entry name" value="fliG"/>
    <property type="match status" value="1"/>
</dbReference>
<feature type="domain" description="Flagellar motor switch protein FliG N-terminal" evidence="12">
    <location>
        <begin position="5"/>
        <end position="102"/>
    </location>
</feature>
<name>A0A382JG41_9ZZZZ</name>
<dbReference type="InterPro" id="IPR028263">
    <property type="entry name" value="FliG_N"/>
</dbReference>
<dbReference type="InterPro" id="IPR032779">
    <property type="entry name" value="FliG_M"/>
</dbReference>
<evidence type="ECO:0000256" key="7">
    <source>
        <dbReference type="ARBA" id="ARBA00022779"/>
    </source>
</evidence>
<dbReference type="PRINTS" id="PR00954">
    <property type="entry name" value="FLGMOTORFLIG"/>
</dbReference>
<keyword evidence="6" id="KW-0145">Chemotaxis</keyword>